<name>A0ABR2SAZ6_9ROSI</name>
<evidence type="ECO:0000313" key="1">
    <source>
        <dbReference type="EMBL" id="KAK9022334.1"/>
    </source>
</evidence>
<comment type="caution">
    <text evidence="1">The sequence shown here is derived from an EMBL/GenBank/DDBJ whole genome shotgun (WGS) entry which is preliminary data.</text>
</comment>
<accession>A0ABR2SAZ6</accession>
<reference evidence="1 2" key="1">
    <citation type="journal article" date="2024" name="G3 (Bethesda)">
        <title>Genome assembly of Hibiscus sabdariffa L. provides insights into metabolisms of medicinal natural products.</title>
        <authorList>
            <person name="Kim T."/>
        </authorList>
    </citation>
    <scope>NUCLEOTIDE SEQUENCE [LARGE SCALE GENOMIC DNA]</scope>
    <source>
        <strain evidence="1">TK-2024</strain>
        <tissue evidence="1">Old leaves</tissue>
    </source>
</reference>
<dbReference type="Proteomes" id="UP001396334">
    <property type="component" value="Unassembled WGS sequence"/>
</dbReference>
<gene>
    <name evidence="1" type="ORF">V6N11_002607</name>
</gene>
<dbReference type="EMBL" id="JBBPBN010000015">
    <property type="protein sequence ID" value="KAK9022334.1"/>
    <property type="molecule type" value="Genomic_DNA"/>
</dbReference>
<sequence length="113" mass="12696">MNSMIFPCCDDLRNLKGGHYHKIVEITENTSKCLKEYMVKAIKTPILLDSKEFNLLSVSSIDELKTPPLEELLKLFWEAKFAKLANGDVKHMLAAYEVAQALKDSGLPLTAIN</sequence>
<evidence type="ECO:0000313" key="2">
    <source>
        <dbReference type="Proteomes" id="UP001396334"/>
    </source>
</evidence>
<organism evidence="1 2">
    <name type="scientific">Hibiscus sabdariffa</name>
    <name type="common">roselle</name>
    <dbReference type="NCBI Taxonomy" id="183260"/>
    <lineage>
        <taxon>Eukaryota</taxon>
        <taxon>Viridiplantae</taxon>
        <taxon>Streptophyta</taxon>
        <taxon>Embryophyta</taxon>
        <taxon>Tracheophyta</taxon>
        <taxon>Spermatophyta</taxon>
        <taxon>Magnoliopsida</taxon>
        <taxon>eudicotyledons</taxon>
        <taxon>Gunneridae</taxon>
        <taxon>Pentapetalae</taxon>
        <taxon>rosids</taxon>
        <taxon>malvids</taxon>
        <taxon>Malvales</taxon>
        <taxon>Malvaceae</taxon>
        <taxon>Malvoideae</taxon>
        <taxon>Hibiscus</taxon>
    </lineage>
</organism>
<keyword evidence="2" id="KW-1185">Reference proteome</keyword>
<protein>
    <submittedName>
        <fullName evidence="1">Uncharacterized protein</fullName>
    </submittedName>
</protein>
<proteinExistence type="predicted"/>